<dbReference type="Proteomes" id="UP000675968">
    <property type="component" value="Unassembled WGS sequence"/>
</dbReference>
<dbReference type="InterPro" id="IPR045660">
    <property type="entry name" value="DUF6390"/>
</dbReference>
<dbReference type="Pfam" id="PF19927">
    <property type="entry name" value="DUF6390"/>
    <property type="match status" value="1"/>
</dbReference>
<gene>
    <name evidence="1" type="ORF">J4215_03910</name>
</gene>
<sequence>MQGIELLVRHSFAPNRLHYCGDDDYSSRIQQFIQSRDPTLGQTLKKEYTTFRAAFGYVKTIAESVQKNPFDFEVAEAYWIGNALLDHVSSDILSKLFLTRFSAGEYLGSELAAEMAAQLPAKIYPHHSFHVLYLHFLSGKVPVTLPNINHCLILPAKVLDVSPGKLTVEKKPFEIHNGDFRIGKPVHQEIDRFFSDPIQTGDWVSVHWNTYCMTLTPLQKENLEKYTAANLALLNAASIFS</sequence>
<evidence type="ECO:0000313" key="2">
    <source>
        <dbReference type="Proteomes" id="UP000675968"/>
    </source>
</evidence>
<dbReference type="EMBL" id="JAGVWC010000010">
    <property type="protein sequence ID" value="MBS3061701.1"/>
    <property type="molecule type" value="Genomic_DNA"/>
</dbReference>
<reference evidence="1" key="2">
    <citation type="submission" date="2021-05" db="EMBL/GenBank/DDBJ databases">
        <title>Protein family content uncovers lineage relationships and bacterial pathway maintenance mechanisms in DPANN archaea.</title>
        <authorList>
            <person name="Castelle C.J."/>
            <person name="Meheust R."/>
            <person name="Jaffe A.L."/>
            <person name="Seitz K."/>
            <person name="Gong X."/>
            <person name="Baker B.J."/>
            <person name="Banfield J.F."/>
        </authorList>
    </citation>
    <scope>NUCLEOTIDE SEQUENCE</scope>
    <source>
        <strain evidence="1">RIFCSPLOWO2_01_FULL_AR10_48_17</strain>
    </source>
</reference>
<name>A0A8T4L4F5_9ARCH</name>
<reference evidence="1" key="1">
    <citation type="submission" date="2021-03" db="EMBL/GenBank/DDBJ databases">
        <authorList>
            <person name="Jaffe A."/>
        </authorList>
    </citation>
    <scope>NUCLEOTIDE SEQUENCE</scope>
    <source>
        <strain evidence="1">RIFCSPLOWO2_01_FULL_AR10_48_17</strain>
    </source>
</reference>
<accession>A0A8T4L4F5</accession>
<proteinExistence type="predicted"/>
<organism evidence="1 2">
    <name type="scientific">Candidatus Iainarchaeum sp</name>
    <dbReference type="NCBI Taxonomy" id="3101447"/>
    <lineage>
        <taxon>Archaea</taxon>
        <taxon>Candidatus Iainarchaeota</taxon>
        <taxon>Candidatus Iainarchaeia</taxon>
        <taxon>Candidatus Iainarchaeales</taxon>
        <taxon>Candidatus Iainarchaeaceae</taxon>
        <taxon>Candidatus Iainarchaeum</taxon>
    </lineage>
</organism>
<evidence type="ECO:0000313" key="1">
    <source>
        <dbReference type="EMBL" id="MBS3061701.1"/>
    </source>
</evidence>
<dbReference type="AlphaFoldDB" id="A0A8T4L4F5"/>
<comment type="caution">
    <text evidence="1">The sequence shown here is derived from an EMBL/GenBank/DDBJ whole genome shotgun (WGS) entry which is preliminary data.</text>
</comment>
<protein>
    <submittedName>
        <fullName evidence="1">Uncharacterized protein</fullName>
    </submittedName>
</protein>